<comment type="caution">
    <text evidence="3">The sequence shown here is derived from an EMBL/GenBank/DDBJ whole genome shotgun (WGS) entry which is preliminary data.</text>
</comment>
<protein>
    <recommendedName>
        <fullName evidence="2">AB hydrolase-1 domain-containing protein</fullName>
    </recommendedName>
</protein>
<evidence type="ECO:0000313" key="3">
    <source>
        <dbReference type="EMBL" id="CAD6333998.1"/>
    </source>
</evidence>
<name>A0A811RYZ4_9POAL</name>
<proteinExistence type="predicted"/>
<sequence length="266" mass="28766">METNGRGNQEEPHPQHHFVLVPGLCHGAWCWYKAATALRRAGHRVTAPDMAGCGAHPARVDEVRSFEEYSRPLLDAVAALPPGERAVLVGHSHGGCSVALAAERFPDKVAAAVFVAASMPAVGRSMGARPPTSKELHQENPNIPGRPVIFGPKFTAQRLYQLKSTRVQELTLALSLIRPANRFNEDALMTDEKLLTEAGYGSARRVFVVVEDDLGIPAEFQRRMIAQSPGVEVEAMTAGGADHMAMLSRPEELVDLLLRIAAINGV</sequence>
<accession>A0A811RYZ4</accession>
<dbReference type="FunFam" id="3.40.50.1820:FF:000051">
    <property type="entry name" value="(S)-hydroxynitrile lyase"/>
    <property type="match status" value="1"/>
</dbReference>
<keyword evidence="4" id="KW-1185">Reference proteome</keyword>
<evidence type="ECO:0000259" key="2">
    <source>
        <dbReference type="Pfam" id="PF12697"/>
    </source>
</evidence>
<evidence type="ECO:0000256" key="1">
    <source>
        <dbReference type="SAM" id="MobiDB-lite"/>
    </source>
</evidence>
<dbReference type="GO" id="GO:0080030">
    <property type="term" value="F:methyl indole-3-acetate esterase activity"/>
    <property type="evidence" value="ECO:0007669"/>
    <property type="project" value="TreeGrafter"/>
</dbReference>
<dbReference type="PANTHER" id="PTHR10992">
    <property type="entry name" value="METHYLESTERASE FAMILY MEMBER"/>
    <property type="match status" value="1"/>
</dbReference>
<dbReference type="Proteomes" id="UP000604825">
    <property type="component" value="Unassembled WGS sequence"/>
</dbReference>
<evidence type="ECO:0000313" key="4">
    <source>
        <dbReference type="Proteomes" id="UP000604825"/>
    </source>
</evidence>
<reference evidence="3" key="1">
    <citation type="submission" date="2020-10" db="EMBL/GenBank/DDBJ databases">
        <authorList>
            <person name="Han B."/>
            <person name="Lu T."/>
            <person name="Zhao Q."/>
            <person name="Huang X."/>
            <person name="Zhao Y."/>
        </authorList>
    </citation>
    <scope>NUCLEOTIDE SEQUENCE</scope>
</reference>
<dbReference type="InterPro" id="IPR000073">
    <property type="entry name" value="AB_hydrolase_1"/>
</dbReference>
<dbReference type="GO" id="GO:0009696">
    <property type="term" value="P:salicylic acid metabolic process"/>
    <property type="evidence" value="ECO:0007669"/>
    <property type="project" value="TreeGrafter"/>
</dbReference>
<dbReference type="AlphaFoldDB" id="A0A811RYZ4"/>
<dbReference type="GO" id="GO:0080032">
    <property type="term" value="F:methyl jasmonate esterase activity"/>
    <property type="evidence" value="ECO:0007669"/>
    <property type="project" value="TreeGrafter"/>
</dbReference>
<dbReference type="Pfam" id="PF12697">
    <property type="entry name" value="Abhydrolase_6"/>
    <property type="match status" value="1"/>
</dbReference>
<dbReference type="EMBL" id="CAJGYO010000017">
    <property type="protein sequence ID" value="CAD6333998.1"/>
    <property type="molecule type" value="Genomic_DNA"/>
</dbReference>
<dbReference type="Gene3D" id="3.40.50.1820">
    <property type="entry name" value="alpha/beta hydrolase"/>
    <property type="match status" value="1"/>
</dbReference>
<gene>
    <name evidence="3" type="ORF">NCGR_LOCUS58096</name>
</gene>
<dbReference type="GO" id="GO:0009694">
    <property type="term" value="P:jasmonic acid metabolic process"/>
    <property type="evidence" value="ECO:0007669"/>
    <property type="project" value="TreeGrafter"/>
</dbReference>
<feature type="region of interest" description="Disordered" evidence="1">
    <location>
        <begin position="125"/>
        <end position="144"/>
    </location>
</feature>
<feature type="domain" description="AB hydrolase-1" evidence="2">
    <location>
        <begin position="18"/>
        <end position="255"/>
    </location>
</feature>
<dbReference type="PANTHER" id="PTHR10992:SF938">
    <property type="entry name" value="OS05G0370700 PROTEIN"/>
    <property type="match status" value="1"/>
</dbReference>
<dbReference type="InterPro" id="IPR045889">
    <property type="entry name" value="MES/HNL"/>
</dbReference>
<dbReference type="SUPFAM" id="SSF53474">
    <property type="entry name" value="alpha/beta-Hydrolases"/>
    <property type="match status" value="1"/>
</dbReference>
<organism evidence="3 4">
    <name type="scientific">Miscanthus lutarioriparius</name>
    <dbReference type="NCBI Taxonomy" id="422564"/>
    <lineage>
        <taxon>Eukaryota</taxon>
        <taxon>Viridiplantae</taxon>
        <taxon>Streptophyta</taxon>
        <taxon>Embryophyta</taxon>
        <taxon>Tracheophyta</taxon>
        <taxon>Spermatophyta</taxon>
        <taxon>Magnoliopsida</taxon>
        <taxon>Liliopsida</taxon>
        <taxon>Poales</taxon>
        <taxon>Poaceae</taxon>
        <taxon>PACMAD clade</taxon>
        <taxon>Panicoideae</taxon>
        <taxon>Andropogonodae</taxon>
        <taxon>Andropogoneae</taxon>
        <taxon>Saccharinae</taxon>
        <taxon>Miscanthus</taxon>
    </lineage>
</organism>
<dbReference type="OrthoDB" id="408373at2759"/>
<dbReference type="InterPro" id="IPR029058">
    <property type="entry name" value="AB_hydrolase_fold"/>
</dbReference>
<dbReference type="GO" id="GO:0080031">
    <property type="term" value="F:methyl salicylate esterase activity"/>
    <property type="evidence" value="ECO:0007669"/>
    <property type="project" value="TreeGrafter"/>
</dbReference>